<protein>
    <recommendedName>
        <fullName evidence="2">Deoxynucleoside kinase domain-containing protein</fullName>
    </recommendedName>
</protein>
<dbReference type="PANTHER" id="PTHR10513:SF35">
    <property type="entry name" value="DEOXYADENOSINE KINASE"/>
    <property type="match status" value="1"/>
</dbReference>
<keyword evidence="1" id="KW-0472">Membrane</keyword>
<proteinExistence type="predicted"/>
<organism evidence="3">
    <name type="scientific">viral metagenome</name>
    <dbReference type="NCBI Taxonomy" id="1070528"/>
    <lineage>
        <taxon>unclassified sequences</taxon>
        <taxon>metagenomes</taxon>
        <taxon>organismal metagenomes</taxon>
    </lineage>
</organism>
<dbReference type="EMBL" id="MN740068">
    <property type="protein sequence ID" value="QHT86423.1"/>
    <property type="molecule type" value="Genomic_DNA"/>
</dbReference>
<keyword evidence="1" id="KW-0812">Transmembrane</keyword>
<evidence type="ECO:0000256" key="1">
    <source>
        <dbReference type="SAM" id="Phobius"/>
    </source>
</evidence>
<dbReference type="SUPFAM" id="SSF52540">
    <property type="entry name" value="P-loop containing nucleoside triphosphate hydrolases"/>
    <property type="match status" value="1"/>
</dbReference>
<dbReference type="GO" id="GO:0005737">
    <property type="term" value="C:cytoplasm"/>
    <property type="evidence" value="ECO:0007669"/>
    <property type="project" value="TreeGrafter"/>
</dbReference>
<feature type="transmembrane region" description="Helical" evidence="1">
    <location>
        <begin position="7"/>
        <end position="29"/>
    </location>
</feature>
<keyword evidence="1" id="KW-1133">Transmembrane helix</keyword>
<evidence type="ECO:0000259" key="2">
    <source>
        <dbReference type="Pfam" id="PF01712"/>
    </source>
</evidence>
<dbReference type="InterPro" id="IPR027417">
    <property type="entry name" value="P-loop_NTPase"/>
</dbReference>
<name>A0A6C0I2Q0_9ZZZZ</name>
<dbReference type="Gene3D" id="3.40.50.300">
    <property type="entry name" value="P-loop containing nucleotide triphosphate hydrolases"/>
    <property type="match status" value="1"/>
</dbReference>
<dbReference type="InterPro" id="IPR031314">
    <property type="entry name" value="DNK_dom"/>
</dbReference>
<sequence>MLDLYYIYLLYLILIGTFTFISIFINWQFSCINCQFGNLKKKYKIISLDGNIGAGKSTLLKILNDYIIQYNIKNISIVEEPVNVWESTGILKKFYENKNQNAGIFQLFVLETLVHAIQDKLNTLNNSNDTHIIITERSLDSTKWVFAQMLYDDGDISYEAMESYLYIYNKIDKLYLPSATIYLNTPPEICNERIIKRNRDGEIISNEYLIKCDSYYKNMIKDIRNREHFNSNLSSVLEIDANANGDIICKQILNFIYLGLN</sequence>
<reference evidence="3" key="1">
    <citation type="journal article" date="2020" name="Nature">
        <title>Giant virus diversity and host interactions through global metagenomics.</title>
        <authorList>
            <person name="Schulz F."/>
            <person name="Roux S."/>
            <person name="Paez-Espino D."/>
            <person name="Jungbluth S."/>
            <person name="Walsh D.A."/>
            <person name="Denef V.J."/>
            <person name="McMahon K.D."/>
            <person name="Konstantinidis K.T."/>
            <person name="Eloe-Fadrosh E.A."/>
            <person name="Kyrpides N.C."/>
            <person name="Woyke T."/>
        </authorList>
    </citation>
    <scope>NUCLEOTIDE SEQUENCE</scope>
    <source>
        <strain evidence="3">GVMAG-M-3300023184-186</strain>
    </source>
</reference>
<dbReference type="Pfam" id="PF01712">
    <property type="entry name" value="dNK"/>
    <property type="match status" value="1"/>
</dbReference>
<dbReference type="InterPro" id="IPR050566">
    <property type="entry name" value="Deoxyribonucleoside_kinase"/>
</dbReference>
<accession>A0A6C0I2Q0</accession>
<feature type="domain" description="Deoxynucleoside kinase" evidence="2">
    <location>
        <begin position="46"/>
        <end position="243"/>
    </location>
</feature>
<dbReference type="PANTHER" id="PTHR10513">
    <property type="entry name" value="DEOXYNUCLEOSIDE KINASE"/>
    <property type="match status" value="1"/>
</dbReference>
<dbReference type="AlphaFoldDB" id="A0A6C0I2Q0"/>
<dbReference type="GO" id="GO:0019136">
    <property type="term" value="F:deoxynucleoside kinase activity"/>
    <property type="evidence" value="ECO:0007669"/>
    <property type="project" value="TreeGrafter"/>
</dbReference>
<evidence type="ECO:0000313" key="3">
    <source>
        <dbReference type="EMBL" id="QHT86423.1"/>
    </source>
</evidence>